<comment type="caution">
    <text evidence="1">The sequence shown here is derived from an EMBL/GenBank/DDBJ whole genome shotgun (WGS) entry which is preliminary data.</text>
</comment>
<keyword evidence="2" id="KW-1185">Reference proteome</keyword>
<evidence type="ECO:0000313" key="1">
    <source>
        <dbReference type="EMBL" id="MBB5153183.1"/>
    </source>
</evidence>
<dbReference type="RefSeq" id="WP_184723644.1">
    <property type="nucleotide sequence ID" value="NZ_JACHIW010000001.1"/>
</dbReference>
<sequence length="62" mass="6931">MSEEAEELGCIAEQLKVISDRLDELDRQTARKFGVTNCLMPFAMASLGRAEDNLRSLAGDWK</sequence>
<dbReference type="AlphaFoldDB" id="A0A840Q8T3"/>
<gene>
    <name evidence="1" type="ORF">BJ970_000717</name>
</gene>
<protein>
    <submittedName>
        <fullName evidence="1">Uncharacterized protein</fullName>
    </submittedName>
</protein>
<dbReference type="EMBL" id="JACHIW010000001">
    <property type="protein sequence ID" value="MBB5153183.1"/>
    <property type="molecule type" value="Genomic_DNA"/>
</dbReference>
<dbReference type="Proteomes" id="UP000584374">
    <property type="component" value="Unassembled WGS sequence"/>
</dbReference>
<organism evidence="1 2">
    <name type="scientific">Saccharopolyspora phatthalungensis</name>
    <dbReference type="NCBI Taxonomy" id="664693"/>
    <lineage>
        <taxon>Bacteria</taxon>
        <taxon>Bacillati</taxon>
        <taxon>Actinomycetota</taxon>
        <taxon>Actinomycetes</taxon>
        <taxon>Pseudonocardiales</taxon>
        <taxon>Pseudonocardiaceae</taxon>
        <taxon>Saccharopolyspora</taxon>
    </lineage>
</organism>
<reference evidence="1 2" key="1">
    <citation type="submission" date="2020-08" db="EMBL/GenBank/DDBJ databases">
        <title>Sequencing the genomes of 1000 actinobacteria strains.</title>
        <authorList>
            <person name="Klenk H.-P."/>
        </authorList>
    </citation>
    <scope>NUCLEOTIDE SEQUENCE [LARGE SCALE GENOMIC DNA]</scope>
    <source>
        <strain evidence="1 2">DSM 45584</strain>
    </source>
</reference>
<name>A0A840Q8T3_9PSEU</name>
<accession>A0A840Q8T3</accession>
<proteinExistence type="predicted"/>
<evidence type="ECO:0000313" key="2">
    <source>
        <dbReference type="Proteomes" id="UP000584374"/>
    </source>
</evidence>